<dbReference type="GO" id="GO:0009982">
    <property type="term" value="F:pseudouridine synthase activity"/>
    <property type="evidence" value="ECO:0007669"/>
    <property type="project" value="InterPro"/>
</dbReference>
<dbReference type="CDD" id="cd00165">
    <property type="entry name" value="S4"/>
    <property type="match status" value="1"/>
</dbReference>
<proteinExistence type="inferred from homology"/>
<dbReference type="EMBL" id="CAFBOS010000166">
    <property type="protein sequence ID" value="CAB5011939.1"/>
    <property type="molecule type" value="Genomic_DNA"/>
</dbReference>
<dbReference type="SUPFAM" id="SSF55120">
    <property type="entry name" value="Pseudouridine synthase"/>
    <property type="match status" value="1"/>
</dbReference>
<dbReference type="InterPro" id="IPR002942">
    <property type="entry name" value="S4_RNA-bd"/>
</dbReference>
<gene>
    <name evidence="5" type="ORF">UFOPK2754_01881</name>
    <name evidence="6" type="ORF">UFOPK3139_02566</name>
    <name evidence="7" type="ORF">UFOPK3543_00083</name>
    <name evidence="8" type="ORF">UFOPK3967_02282</name>
</gene>
<dbReference type="InterPro" id="IPR036986">
    <property type="entry name" value="S4_RNA-bd_sf"/>
</dbReference>
<evidence type="ECO:0000313" key="8">
    <source>
        <dbReference type="EMBL" id="CAB5011939.1"/>
    </source>
</evidence>
<dbReference type="PANTHER" id="PTHR21600">
    <property type="entry name" value="MITOCHONDRIAL RNA PSEUDOURIDINE SYNTHASE"/>
    <property type="match status" value="1"/>
</dbReference>
<comment type="similarity">
    <text evidence="1">Belongs to the pseudouridine synthase RluA family.</text>
</comment>
<dbReference type="GO" id="GO:0003723">
    <property type="term" value="F:RNA binding"/>
    <property type="evidence" value="ECO:0007669"/>
    <property type="project" value="InterPro"/>
</dbReference>
<dbReference type="PROSITE" id="PS01129">
    <property type="entry name" value="PSI_RLU"/>
    <property type="match status" value="1"/>
</dbReference>
<name>A0A6J7EYY4_9ZZZZ</name>
<evidence type="ECO:0000313" key="5">
    <source>
        <dbReference type="EMBL" id="CAB4752366.1"/>
    </source>
</evidence>
<dbReference type="EMBL" id="CAFABA010000138">
    <property type="protein sequence ID" value="CAB4835642.1"/>
    <property type="molecule type" value="Genomic_DNA"/>
</dbReference>
<evidence type="ECO:0000259" key="4">
    <source>
        <dbReference type="SMART" id="SM00363"/>
    </source>
</evidence>
<feature type="region of interest" description="Disordered" evidence="3">
    <location>
        <begin position="185"/>
        <end position="204"/>
    </location>
</feature>
<dbReference type="GO" id="GO:0000455">
    <property type="term" value="P:enzyme-directed rRNA pseudouridine synthesis"/>
    <property type="evidence" value="ECO:0007669"/>
    <property type="project" value="TreeGrafter"/>
</dbReference>
<evidence type="ECO:0000256" key="3">
    <source>
        <dbReference type="SAM" id="MobiDB-lite"/>
    </source>
</evidence>
<dbReference type="InterPro" id="IPR006225">
    <property type="entry name" value="PsdUridine_synth_RluC/D"/>
</dbReference>
<organism evidence="7">
    <name type="scientific">freshwater metagenome</name>
    <dbReference type="NCBI Taxonomy" id="449393"/>
    <lineage>
        <taxon>unclassified sequences</taxon>
        <taxon>metagenomes</taxon>
        <taxon>ecological metagenomes</taxon>
    </lineage>
</organism>
<dbReference type="Pfam" id="PF00849">
    <property type="entry name" value="PseudoU_synth_2"/>
    <property type="match status" value="1"/>
</dbReference>
<dbReference type="InterPro" id="IPR006145">
    <property type="entry name" value="PsdUridine_synth_RsuA/RluA"/>
</dbReference>
<dbReference type="AlphaFoldDB" id="A0A6J7EYY4"/>
<dbReference type="SUPFAM" id="SSF55174">
    <property type="entry name" value="Alpha-L RNA-binding motif"/>
    <property type="match status" value="1"/>
</dbReference>
<dbReference type="EMBL" id="CAEZYR010000069">
    <property type="protein sequence ID" value="CAB4752366.1"/>
    <property type="molecule type" value="Genomic_DNA"/>
</dbReference>
<dbReference type="CDD" id="cd02869">
    <property type="entry name" value="PseudoU_synth_RluA_like"/>
    <property type="match status" value="1"/>
</dbReference>
<dbReference type="Gene3D" id="3.30.2350.10">
    <property type="entry name" value="Pseudouridine synthase"/>
    <property type="match status" value="1"/>
</dbReference>
<protein>
    <submittedName>
        <fullName evidence="7">Unannotated protein</fullName>
    </submittedName>
</protein>
<evidence type="ECO:0000256" key="2">
    <source>
        <dbReference type="ARBA" id="ARBA00023235"/>
    </source>
</evidence>
<keyword evidence="2" id="KW-0413">Isomerase</keyword>
<dbReference type="NCBIfam" id="TIGR00005">
    <property type="entry name" value="rluA_subfam"/>
    <property type="match status" value="1"/>
</dbReference>
<evidence type="ECO:0000313" key="7">
    <source>
        <dbReference type="EMBL" id="CAB4889002.1"/>
    </source>
</evidence>
<reference evidence="7" key="1">
    <citation type="submission" date="2020-05" db="EMBL/GenBank/DDBJ databases">
        <authorList>
            <person name="Chiriac C."/>
            <person name="Salcher M."/>
            <person name="Ghai R."/>
            <person name="Kavagutti S V."/>
        </authorList>
    </citation>
    <scope>NUCLEOTIDE SEQUENCE</scope>
</reference>
<dbReference type="SMART" id="SM00363">
    <property type="entry name" value="S4"/>
    <property type="match status" value="1"/>
</dbReference>
<dbReference type="Pfam" id="PF01479">
    <property type="entry name" value="S4"/>
    <property type="match status" value="1"/>
</dbReference>
<dbReference type="InterPro" id="IPR050188">
    <property type="entry name" value="RluA_PseudoU_synthase"/>
</dbReference>
<dbReference type="PROSITE" id="PS50889">
    <property type="entry name" value="S4"/>
    <property type="match status" value="1"/>
</dbReference>
<dbReference type="InterPro" id="IPR006224">
    <property type="entry name" value="PsdUridine_synth_RluA-like_CS"/>
</dbReference>
<sequence>MIETIPSALDGERVDRVIALMLGCSRVQAVALLDSGAVRIDGEVVQQRSRRMRLGEQIETPEVDLSPPIPVADPSVEFTVVHADEHVIVIDKPAGLVVHPGAGNPDATLVNGLLARFPEISSVGEPQRPGIVHRLDKGTSGLLVIARTPLAYDDLVGQLAAHEAHRGYRALAWGEFETPNGVVDAPIGRSDRDPTKMAVSQNGREARTRYRVDRTFTDPVVVSLLTCELETGRTHQIRVHLAAIGHPIVGDNRYRGTRPGLHVDRPWLHAATLRFEHPETGDEMSFELPLPADLVAVLDTLA</sequence>
<dbReference type="PANTHER" id="PTHR21600:SF44">
    <property type="entry name" value="RIBOSOMAL LARGE SUBUNIT PSEUDOURIDINE SYNTHASE D"/>
    <property type="match status" value="1"/>
</dbReference>
<feature type="domain" description="RNA-binding S4" evidence="4">
    <location>
        <begin position="12"/>
        <end position="73"/>
    </location>
</feature>
<dbReference type="InterPro" id="IPR020103">
    <property type="entry name" value="PsdUridine_synth_cat_dom_sf"/>
</dbReference>
<dbReference type="Gene3D" id="3.10.290.10">
    <property type="entry name" value="RNA-binding S4 domain"/>
    <property type="match status" value="1"/>
</dbReference>
<evidence type="ECO:0000256" key="1">
    <source>
        <dbReference type="ARBA" id="ARBA00010876"/>
    </source>
</evidence>
<accession>A0A6J7EYY4</accession>
<dbReference type="EMBL" id="CAFBMH010000002">
    <property type="protein sequence ID" value="CAB4889002.1"/>
    <property type="molecule type" value="Genomic_DNA"/>
</dbReference>
<evidence type="ECO:0000313" key="6">
    <source>
        <dbReference type="EMBL" id="CAB4835642.1"/>
    </source>
</evidence>